<dbReference type="AlphaFoldDB" id="A0A9K3I253"/>
<gene>
    <name evidence="1" type="ORF">HanXRQr2_Chr10g0463601</name>
</gene>
<evidence type="ECO:0000313" key="1">
    <source>
        <dbReference type="EMBL" id="KAF5788401.1"/>
    </source>
</evidence>
<dbReference type="Proteomes" id="UP000215914">
    <property type="component" value="Unassembled WGS sequence"/>
</dbReference>
<proteinExistence type="predicted"/>
<organism evidence="1 2">
    <name type="scientific">Helianthus annuus</name>
    <name type="common">Common sunflower</name>
    <dbReference type="NCBI Taxonomy" id="4232"/>
    <lineage>
        <taxon>Eukaryota</taxon>
        <taxon>Viridiplantae</taxon>
        <taxon>Streptophyta</taxon>
        <taxon>Embryophyta</taxon>
        <taxon>Tracheophyta</taxon>
        <taxon>Spermatophyta</taxon>
        <taxon>Magnoliopsida</taxon>
        <taxon>eudicotyledons</taxon>
        <taxon>Gunneridae</taxon>
        <taxon>Pentapetalae</taxon>
        <taxon>asterids</taxon>
        <taxon>campanulids</taxon>
        <taxon>Asterales</taxon>
        <taxon>Asteraceae</taxon>
        <taxon>Asteroideae</taxon>
        <taxon>Heliantheae alliance</taxon>
        <taxon>Heliantheae</taxon>
        <taxon>Helianthus</taxon>
    </lineage>
</organism>
<name>A0A9K3I253_HELAN</name>
<reference evidence="1" key="1">
    <citation type="journal article" date="2017" name="Nature">
        <title>The sunflower genome provides insights into oil metabolism, flowering and Asterid evolution.</title>
        <authorList>
            <person name="Badouin H."/>
            <person name="Gouzy J."/>
            <person name="Grassa C.J."/>
            <person name="Murat F."/>
            <person name="Staton S.E."/>
            <person name="Cottret L."/>
            <person name="Lelandais-Briere C."/>
            <person name="Owens G.L."/>
            <person name="Carrere S."/>
            <person name="Mayjonade B."/>
            <person name="Legrand L."/>
            <person name="Gill N."/>
            <person name="Kane N.C."/>
            <person name="Bowers J.E."/>
            <person name="Hubner S."/>
            <person name="Bellec A."/>
            <person name="Berard A."/>
            <person name="Berges H."/>
            <person name="Blanchet N."/>
            <person name="Boniface M.C."/>
            <person name="Brunel D."/>
            <person name="Catrice O."/>
            <person name="Chaidir N."/>
            <person name="Claudel C."/>
            <person name="Donnadieu C."/>
            <person name="Faraut T."/>
            <person name="Fievet G."/>
            <person name="Helmstetter N."/>
            <person name="King M."/>
            <person name="Knapp S.J."/>
            <person name="Lai Z."/>
            <person name="Le Paslier M.C."/>
            <person name="Lippi Y."/>
            <person name="Lorenzon L."/>
            <person name="Mandel J.R."/>
            <person name="Marage G."/>
            <person name="Marchand G."/>
            <person name="Marquand E."/>
            <person name="Bret-Mestries E."/>
            <person name="Morien E."/>
            <person name="Nambeesan S."/>
            <person name="Nguyen T."/>
            <person name="Pegot-Espagnet P."/>
            <person name="Pouilly N."/>
            <person name="Raftis F."/>
            <person name="Sallet E."/>
            <person name="Schiex T."/>
            <person name="Thomas J."/>
            <person name="Vandecasteele C."/>
            <person name="Vares D."/>
            <person name="Vear F."/>
            <person name="Vautrin S."/>
            <person name="Crespi M."/>
            <person name="Mangin B."/>
            <person name="Burke J.M."/>
            <person name="Salse J."/>
            <person name="Munos S."/>
            <person name="Vincourt P."/>
            <person name="Rieseberg L.H."/>
            <person name="Langlade N.B."/>
        </authorList>
    </citation>
    <scope>NUCLEOTIDE SEQUENCE</scope>
    <source>
        <tissue evidence="1">Leaves</tissue>
    </source>
</reference>
<sequence>MFREKADMLKLESERGIELFKLLNETSKIYKFLAFMWGSCPEKLLLFKERRKSWVKLKK</sequence>
<evidence type="ECO:0000313" key="2">
    <source>
        <dbReference type="Proteomes" id="UP000215914"/>
    </source>
</evidence>
<dbReference type="EMBL" id="MNCJ02000325">
    <property type="protein sequence ID" value="KAF5788401.1"/>
    <property type="molecule type" value="Genomic_DNA"/>
</dbReference>
<protein>
    <submittedName>
        <fullName evidence="1">Uncharacterized protein</fullName>
    </submittedName>
</protein>
<keyword evidence="2" id="KW-1185">Reference proteome</keyword>
<comment type="caution">
    <text evidence="1">The sequence shown here is derived from an EMBL/GenBank/DDBJ whole genome shotgun (WGS) entry which is preliminary data.</text>
</comment>
<reference evidence="1" key="2">
    <citation type="submission" date="2020-06" db="EMBL/GenBank/DDBJ databases">
        <title>Helianthus annuus Genome sequencing and assembly Release 2.</title>
        <authorList>
            <person name="Gouzy J."/>
            <person name="Langlade N."/>
            <person name="Munos S."/>
        </authorList>
    </citation>
    <scope>NUCLEOTIDE SEQUENCE</scope>
    <source>
        <tissue evidence="1">Leaves</tissue>
    </source>
</reference>
<dbReference type="Gramene" id="mRNA:HanXRQr2_Chr10g0463601">
    <property type="protein sequence ID" value="CDS:HanXRQr2_Chr10g0463601.1"/>
    <property type="gene ID" value="HanXRQr2_Chr10g0463601"/>
</dbReference>
<accession>A0A9K3I253</accession>